<evidence type="ECO:0000313" key="6">
    <source>
        <dbReference type="EMBL" id="MFC0270607.1"/>
    </source>
</evidence>
<dbReference type="EMBL" id="JBHLVO010000002">
    <property type="protein sequence ID" value="MFC0270607.1"/>
    <property type="molecule type" value="Genomic_DNA"/>
</dbReference>
<protein>
    <submittedName>
        <fullName evidence="6">Spore germination protein</fullName>
    </submittedName>
</protein>
<evidence type="ECO:0000256" key="5">
    <source>
        <dbReference type="SAM" id="Phobius"/>
    </source>
</evidence>
<feature type="transmembrane region" description="Helical" evidence="5">
    <location>
        <begin position="214"/>
        <end position="232"/>
    </location>
</feature>
<reference evidence="6 7" key="1">
    <citation type="submission" date="2024-09" db="EMBL/GenBank/DDBJ databases">
        <authorList>
            <person name="Sun Q."/>
            <person name="Mori K."/>
        </authorList>
    </citation>
    <scope>NUCLEOTIDE SEQUENCE [LARGE SCALE GENOMIC DNA]</scope>
    <source>
        <strain evidence="6 7">CCM 7228</strain>
    </source>
</reference>
<sequence>MNLRLSSNSAGRSVGEPTTERTARGPQDGFVEDIDINLALIRKRIKTPSLKVESLKIGKQTKTEVALIYIKGIANDEIVKELNSRLAKIQIDGILDSHYLESMIDDNRLSPFPTVYSTERPDRICASLLDGKVAIITDGTPYALTAPTLFVEFLHSSDDYYNSSIVATTIRWVRFLGLFITLILPAFFVAMTTFHQDLLQTPLLIRLAAGREGLPYPVLVEAIFMVITYELVREAGLRMPKTFGNAAITIFGLVLIGQAAVQAGIIGPVMTVVISVTALTSFILPNYAFYQIIRLCGFPLLLLAGLFGFMGILVGLMFGLTHLVSLRSFGVPYFSPVSPAIKEGWKDVFIRAPWWAMETRTPGLGVKNEVRAGENSKIKS</sequence>
<evidence type="ECO:0000313" key="7">
    <source>
        <dbReference type="Proteomes" id="UP001589854"/>
    </source>
</evidence>
<feature type="transmembrane region" description="Helical" evidence="5">
    <location>
        <begin position="172"/>
        <end position="194"/>
    </location>
</feature>
<evidence type="ECO:0000256" key="3">
    <source>
        <dbReference type="ARBA" id="ARBA00023136"/>
    </source>
</evidence>
<proteinExistence type="inferred from homology"/>
<dbReference type="PANTHER" id="PTHR22550">
    <property type="entry name" value="SPORE GERMINATION PROTEIN"/>
    <property type="match status" value="1"/>
</dbReference>
<evidence type="ECO:0000256" key="4">
    <source>
        <dbReference type="SAM" id="MobiDB-lite"/>
    </source>
</evidence>
<dbReference type="InterPro" id="IPR050768">
    <property type="entry name" value="UPF0353/GerABKA_families"/>
</dbReference>
<comment type="subcellular location">
    <subcellularLocation>
        <location evidence="1">Membrane</location>
        <topology evidence="1">Multi-pass membrane protein</topology>
    </subcellularLocation>
</comment>
<name>A0ABV6GA95_9BACI</name>
<dbReference type="Proteomes" id="UP001589854">
    <property type="component" value="Unassembled WGS sequence"/>
</dbReference>
<keyword evidence="5" id="KW-1133">Transmembrane helix</keyword>
<keyword evidence="5" id="KW-0812">Transmembrane</keyword>
<feature type="transmembrane region" description="Helical" evidence="5">
    <location>
        <begin position="244"/>
        <end position="263"/>
    </location>
</feature>
<dbReference type="Pfam" id="PF03323">
    <property type="entry name" value="GerA"/>
    <property type="match status" value="1"/>
</dbReference>
<keyword evidence="3 5" id="KW-0472">Membrane</keyword>
<accession>A0ABV6GA95</accession>
<feature type="transmembrane region" description="Helical" evidence="5">
    <location>
        <begin position="269"/>
        <end position="288"/>
    </location>
</feature>
<gene>
    <name evidence="6" type="ORF">ACFFIX_03955</name>
</gene>
<feature type="transmembrane region" description="Helical" evidence="5">
    <location>
        <begin position="300"/>
        <end position="324"/>
    </location>
</feature>
<comment type="similarity">
    <text evidence="2">Belongs to the GerABKA family.</text>
</comment>
<keyword evidence="7" id="KW-1185">Reference proteome</keyword>
<dbReference type="RefSeq" id="WP_378931160.1">
    <property type="nucleotide sequence ID" value="NZ_JBHLVO010000002.1"/>
</dbReference>
<dbReference type="InterPro" id="IPR004995">
    <property type="entry name" value="Spore_Ger"/>
</dbReference>
<evidence type="ECO:0000256" key="2">
    <source>
        <dbReference type="ARBA" id="ARBA00005278"/>
    </source>
</evidence>
<organism evidence="6 7">
    <name type="scientific">Metabacillus herbersteinensis</name>
    <dbReference type="NCBI Taxonomy" id="283816"/>
    <lineage>
        <taxon>Bacteria</taxon>
        <taxon>Bacillati</taxon>
        <taxon>Bacillota</taxon>
        <taxon>Bacilli</taxon>
        <taxon>Bacillales</taxon>
        <taxon>Bacillaceae</taxon>
        <taxon>Metabacillus</taxon>
    </lineage>
</organism>
<comment type="caution">
    <text evidence="6">The sequence shown here is derived from an EMBL/GenBank/DDBJ whole genome shotgun (WGS) entry which is preliminary data.</text>
</comment>
<evidence type="ECO:0000256" key="1">
    <source>
        <dbReference type="ARBA" id="ARBA00004141"/>
    </source>
</evidence>
<dbReference type="PANTHER" id="PTHR22550:SF5">
    <property type="entry name" value="LEUCINE ZIPPER PROTEIN 4"/>
    <property type="match status" value="1"/>
</dbReference>
<feature type="region of interest" description="Disordered" evidence="4">
    <location>
        <begin position="1"/>
        <end position="27"/>
    </location>
</feature>
<feature type="compositionally biased region" description="Polar residues" evidence="4">
    <location>
        <begin position="1"/>
        <end position="11"/>
    </location>
</feature>